<protein>
    <submittedName>
        <fullName evidence="2">Uncharacterized protein</fullName>
    </submittedName>
</protein>
<feature type="region of interest" description="Disordered" evidence="1">
    <location>
        <begin position="1136"/>
        <end position="1171"/>
    </location>
</feature>
<evidence type="ECO:0000313" key="3">
    <source>
        <dbReference type="Proteomes" id="UP001187734"/>
    </source>
</evidence>
<feature type="compositionally biased region" description="Basic and acidic residues" evidence="1">
    <location>
        <begin position="1137"/>
        <end position="1150"/>
    </location>
</feature>
<feature type="region of interest" description="Disordered" evidence="1">
    <location>
        <begin position="451"/>
        <end position="485"/>
    </location>
</feature>
<dbReference type="AlphaFoldDB" id="A0AAE8LZ42"/>
<evidence type="ECO:0000313" key="2">
    <source>
        <dbReference type="EMBL" id="SPJ71125.1"/>
    </source>
</evidence>
<name>A0AAE8LZ42_9HYPO</name>
<evidence type="ECO:0000256" key="1">
    <source>
        <dbReference type="SAM" id="MobiDB-lite"/>
    </source>
</evidence>
<feature type="compositionally biased region" description="Basic and acidic residues" evidence="1">
    <location>
        <begin position="451"/>
        <end position="468"/>
    </location>
</feature>
<keyword evidence="3" id="KW-1185">Reference proteome</keyword>
<sequence>MDSAEQAYKATCRDFFLERYRARVTFTQLRAHPIPNNSVDNLLPFLLDDKQFYQGRIYASSSALSKGSFSIGVLLWEALGMVPNNFMVACDTMTNAHSSFSTTYQRRKFPTHLTTNLASQGISFRDLTSYLDTWHPMERDIAYTMVYGVLHTYRHTLQRANLEEFWGLKPSANNYIYPLEYGLMVFIEEQWSSLAWAYLDSALLAMPDLPEPGDAESAFASRIKEDKIHDHDEQKETARAVHVLFSAAGTGKTRQIFELLRQHWGFYMLAPNLEPTQALSTDVDIIEPRRYFTSRDTYTMYEDHPQISENWKSTAIHVFQPLVVSRVALLYEFLRRCPEATPTKWLWLQISCKVFDPFDAVYRLFRLVDPDYLGFEAGISIQAEMPGHLVPKCYELLEDISSQSSDVSLYHCFDEAQYTLEIPEALSMLSDLYNTLTLFFTLPVDYEPRHVDHSGERDSSETTPREIESANDAASRSTSDGMPRINPALVVSGTSLQIEKLEETLAKLSTYTWGADEIPVTKWDSYLVHNEFPLIASYMDFWKLYEKHLTEIISESKMIRNHQGIDLPLLSRSGRPLAFGQTAEEIDLDAMRKWLWKPLEIPPVPDILSLLNQAHVLLPKHSPRMLAIEEGTSGMDLETLLDHHDSETIISVLISQLVLPFHQNANPQLGSFGASVLQLLAFYSGLHNDEIAKNIREDASCSSASGRNFQEVAGMLHDIFRNLFIRNIISTYSLSQRGRYRWSTIYIEKIMFLAHSQAFRDSSLKSTKLALESGRNTAYNAAVNALKSQIRKMRACGNTELAQDLFRAGIRAEVMSMPSIFLKKSNAELVTYGFALVQRDGETVRYTLAEPIAIYAVMDYLRTEGGSEYQELMLQWLINTQEDYEVQAMFGKATEWFIAMSLDYILRPRPSSMSGIPNLLNGSARRETLLSLLAESLTFNPETDQLSNLRLTIDVDNFTLSESSNVFKYDSLGTIWNWMKQYRVEGQTSTPTFMFPDINAGPDLVFILERNKDRQQLSPRNISKIFIAVQIKTGTGTRFENAMETLIEDNWHRNLDKRTRDAESAELEHWHNTPFILLLICTAITVKQEKITKWIKKNAGRIPKGRFVCVLDETVTSNIWGHDFVALADAIKRQSAQKKEERSHYNDKRGTSGAIAGTSLTDRSRKRARAD</sequence>
<dbReference type="Proteomes" id="UP001187734">
    <property type="component" value="Unassembled WGS sequence"/>
</dbReference>
<organism evidence="2 3">
    <name type="scientific">Fusarium torulosum</name>
    <dbReference type="NCBI Taxonomy" id="33205"/>
    <lineage>
        <taxon>Eukaryota</taxon>
        <taxon>Fungi</taxon>
        <taxon>Dikarya</taxon>
        <taxon>Ascomycota</taxon>
        <taxon>Pezizomycotina</taxon>
        <taxon>Sordariomycetes</taxon>
        <taxon>Hypocreomycetidae</taxon>
        <taxon>Hypocreales</taxon>
        <taxon>Nectriaceae</taxon>
        <taxon>Fusarium</taxon>
    </lineage>
</organism>
<accession>A0AAE8LZ42</accession>
<comment type="caution">
    <text evidence="2">The sequence shown here is derived from an EMBL/GenBank/DDBJ whole genome shotgun (WGS) entry which is preliminary data.</text>
</comment>
<reference evidence="2" key="1">
    <citation type="submission" date="2018-03" db="EMBL/GenBank/DDBJ databases">
        <authorList>
            <person name="Guldener U."/>
        </authorList>
    </citation>
    <scope>NUCLEOTIDE SEQUENCE</scope>
</reference>
<proteinExistence type="predicted"/>
<gene>
    <name evidence="2" type="ORF">FTOL_00853</name>
</gene>
<dbReference type="EMBL" id="ONZP01000030">
    <property type="protein sequence ID" value="SPJ71125.1"/>
    <property type="molecule type" value="Genomic_DNA"/>
</dbReference>